<evidence type="ECO:0000256" key="6">
    <source>
        <dbReference type="RuleBase" id="RU361277"/>
    </source>
</evidence>
<dbReference type="PANTHER" id="PTHR43880:SF12">
    <property type="entry name" value="ALCOHOL DEHYDROGENASE CLASS-3"/>
    <property type="match status" value="1"/>
</dbReference>
<dbReference type="FunFam" id="3.40.50.720:FF:000003">
    <property type="entry name" value="S-(hydroxymethyl)glutathione dehydrogenase"/>
    <property type="match status" value="1"/>
</dbReference>
<dbReference type="InterPro" id="IPR020843">
    <property type="entry name" value="ER"/>
</dbReference>
<evidence type="ECO:0000313" key="9">
    <source>
        <dbReference type="Proteomes" id="UP000051162"/>
    </source>
</evidence>
<evidence type="ECO:0000313" key="8">
    <source>
        <dbReference type="EMBL" id="KRK72809.1"/>
    </source>
</evidence>
<accession>A0A0R1JVS6</accession>
<proteinExistence type="inferred from homology"/>
<feature type="domain" description="Enoyl reductase (ER)" evidence="7">
    <location>
        <begin position="12"/>
        <end position="367"/>
    </location>
</feature>
<dbReference type="GeneID" id="84783080"/>
<dbReference type="PANTHER" id="PTHR43880">
    <property type="entry name" value="ALCOHOL DEHYDROGENASE"/>
    <property type="match status" value="1"/>
</dbReference>
<dbReference type="GO" id="GO:0005829">
    <property type="term" value="C:cytosol"/>
    <property type="evidence" value="ECO:0007669"/>
    <property type="project" value="TreeGrafter"/>
</dbReference>
<keyword evidence="5" id="KW-0520">NAD</keyword>
<evidence type="ECO:0000256" key="2">
    <source>
        <dbReference type="ARBA" id="ARBA00022723"/>
    </source>
</evidence>
<dbReference type="InterPro" id="IPR036291">
    <property type="entry name" value="NAD(P)-bd_dom_sf"/>
</dbReference>
<evidence type="ECO:0000256" key="3">
    <source>
        <dbReference type="ARBA" id="ARBA00022833"/>
    </source>
</evidence>
<comment type="cofactor">
    <cofactor evidence="1 6">
        <name>Zn(2+)</name>
        <dbReference type="ChEBI" id="CHEBI:29105"/>
    </cofactor>
</comment>
<dbReference type="GO" id="GO:0008270">
    <property type="term" value="F:zinc ion binding"/>
    <property type="evidence" value="ECO:0007669"/>
    <property type="project" value="InterPro"/>
</dbReference>
<keyword evidence="9" id="KW-1185">Reference proteome</keyword>
<dbReference type="InterPro" id="IPR011032">
    <property type="entry name" value="GroES-like_sf"/>
</dbReference>
<dbReference type="Gene3D" id="3.90.180.10">
    <property type="entry name" value="Medium-chain alcohol dehydrogenases, catalytic domain"/>
    <property type="match status" value="1"/>
</dbReference>
<protein>
    <submittedName>
        <fullName evidence="8">Aryl-alcohol dehydrogenase</fullName>
    </submittedName>
</protein>
<dbReference type="EMBL" id="AZDT01000066">
    <property type="protein sequence ID" value="KRK72809.1"/>
    <property type="molecule type" value="Genomic_DNA"/>
</dbReference>
<keyword evidence="4" id="KW-0560">Oxidoreductase</keyword>
<comment type="caution">
    <text evidence="8">The sequence shown here is derived from an EMBL/GenBank/DDBJ whole genome shotgun (WGS) entry which is preliminary data.</text>
</comment>
<organism evidence="8 9">
    <name type="scientific">Levilactobacillus namurensis DSM 19117</name>
    <dbReference type="NCBI Taxonomy" id="1423773"/>
    <lineage>
        <taxon>Bacteria</taxon>
        <taxon>Bacillati</taxon>
        <taxon>Bacillota</taxon>
        <taxon>Bacilli</taxon>
        <taxon>Lactobacillales</taxon>
        <taxon>Lactobacillaceae</taxon>
        <taxon>Levilactobacillus</taxon>
    </lineage>
</organism>
<dbReference type="SMART" id="SM00829">
    <property type="entry name" value="PKS_ER"/>
    <property type="match status" value="1"/>
</dbReference>
<reference evidence="8 9" key="1">
    <citation type="journal article" date="2015" name="Genome Announc.">
        <title>Expanding the biotechnology potential of lactobacilli through comparative genomics of 213 strains and associated genera.</title>
        <authorList>
            <person name="Sun Z."/>
            <person name="Harris H.M."/>
            <person name="McCann A."/>
            <person name="Guo C."/>
            <person name="Argimon S."/>
            <person name="Zhang W."/>
            <person name="Yang X."/>
            <person name="Jeffery I.B."/>
            <person name="Cooney J.C."/>
            <person name="Kagawa T.F."/>
            <person name="Liu W."/>
            <person name="Song Y."/>
            <person name="Salvetti E."/>
            <person name="Wrobel A."/>
            <person name="Rasinkangas P."/>
            <person name="Parkhill J."/>
            <person name="Rea M.C."/>
            <person name="O'Sullivan O."/>
            <person name="Ritari J."/>
            <person name="Douillard F.P."/>
            <person name="Paul Ross R."/>
            <person name="Yang R."/>
            <person name="Briner A.E."/>
            <person name="Felis G.E."/>
            <person name="de Vos W.M."/>
            <person name="Barrangou R."/>
            <person name="Klaenhammer T.R."/>
            <person name="Caufield P.W."/>
            <person name="Cui Y."/>
            <person name="Zhang H."/>
            <person name="O'Toole P.W."/>
        </authorList>
    </citation>
    <scope>NUCLEOTIDE SEQUENCE [LARGE SCALE GENOMIC DNA]</scope>
    <source>
        <strain evidence="8 9">DSM 19117</strain>
    </source>
</reference>
<dbReference type="Proteomes" id="UP000051162">
    <property type="component" value="Unassembled WGS sequence"/>
</dbReference>
<keyword evidence="2 6" id="KW-0479">Metal-binding</keyword>
<dbReference type="RefSeq" id="WP_056944984.1">
    <property type="nucleotide sequence ID" value="NZ_AZDT01000066.1"/>
</dbReference>
<gene>
    <name evidence="8" type="ORF">FD30_GL001016</name>
</gene>
<dbReference type="STRING" id="1423773.FD30_GL001016"/>
<keyword evidence="3 6" id="KW-0862">Zinc</keyword>
<dbReference type="OrthoDB" id="9806940at2"/>
<dbReference type="InterPro" id="IPR013149">
    <property type="entry name" value="ADH-like_C"/>
</dbReference>
<name>A0A0R1JVS6_9LACO</name>
<evidence type="ECO:0000259" key="7">
    <source>
        <dbReference type="SMART" id="SM00829"/>
    </source>
</evidence>
<evidence type="ECO:0000256" key="4">
    <source>
        <dbReference type="ARBA" id="ARBA00023002"/>
    </source>
</evidence>
<comment type="similarity">
    <text evidence="6">Belongs to the zinc-containing alcohol dehydrogenase family.</text>
</comment>
<dbReference type="InterPro" id="IPR013154">
    <property type="entry name" value="ADH-like_N"/>
</dbReference>
<dbReference type="GO" id="GO:0046294">
    <property type="term" value="P:formaldehyde catabolic process"/>
    <property type="evidence" value="ECO:0007669"/>
    <property type="project" value="TreeGrafter"/>
</dbReference>
<dbReference type="Gene3D" id="3.40.50.720">
    <property type="entry name" value="NAD(P)-binding Rossmann-like Domain"/>
    <property type="match status" value="1"/>
</dbReference>
<dbReference type="PATRIC" id="fig|1423773.3.peg.1042"/>
<sequence length="375" mass="38952">MAKEVQAAVVEATNGAFEIKNVLVDDQPGPNEVLVHIVASGICHSDEAVRVGDAGAIPLPIVLGHEGAGIVEKVGGSVTGINVGDHVVLSYDYDGTCDNCLAGMPASCENWTVLNMGGRRPNGDATFTTKKGQAVGNFFNQSSFSTTTLVQDRNVTVVGKDVDLRKVGPLGCGFVTGSGTVFNTLKPEPGSTMAIFGTGAVGAGALMAAKIAGCSQIISVDIKPNRLATAKEIGATDTVNSAEVDPVKAIKDLTGGHGVDYAVDTTGISSVMKQSVDALGINGVMAPLAVSPKELSLVPFGDLVAEQKSVVGVLMGNAVPQIEIKRLINFWQKGLYPFDKLEKTFKFSEINQADQASTSGAVIKPVLIMDEDYSV</sequence>
<dbReference type="CDD" id="cd08278">
    <property type="entry name" value="benzyl_alcohol_DH"/>
    <property type="match status" value="1"/>
</dbReference>
<dbReference type="InterPro" id="IPR002328">
    <property type="entry name" value="ADH_Zn_CS"/>
</dbReference>
<dbReference type="PROSITE" id="PS00059">
    <property type="entry name" value="ADH_ZINC"/>
    <property type="match status" value="1"/>
</dbReference>
<dbReference type="SUPFAM" id="SSF51735">
    <property type="entry name" value="NAD(P)-binding Rossmann-fold domains"/>
    <property type="match status" value="1"/>
</dbReference>
<evidence type="ECO:0000256" key="1">
    <source>
        <dbReference type="ARBA" id="ARBA00001947"/>
    </source>
</evidence>
<evidence type="ECO:0000256" key="5">
    <source>
        <dbReference type="ARBA" id="ARBA00023027"/>
    </source>
</evidence>
<dbReference type="AlphaFoldDB" id="A0A0R1JVS6"/>
<dbReference type="SUPFAM" id="SSF50129">
    <property type="entry name" value="GroES-like"/>
    <property type="match status" value="1"/>
</dbReference>
<dbReference type="Pfam" id="PF08240">
    <property type="entry name" value="ADH_N"/>
    <property type="match status" value="1"/>
</dbReference>
<dbReference type="Pfam" id="PF00107">
    <property type="entry name" value="ADH_zinc_N"/>
    <property type="match status" value="1"/>
</dbReference>
<dbReference type="GO" id="GO:0051903">
    <property type="term" value="F:S-(hydroxymethyl)glutathione dehydrogenase [NAD(P)+] activity"/>
    <property type="evidence" value="ECO:0007669"/>
    <property type="project" value="TreeGrafter"/>
</dbReference>